<dbReference type="KEGG" id="vg:18504710"/>
<keyword evidence="1" id="KW-0540">Nuclease</keyword>
<organism evidence="1 2">
    <name type="scientific">Synechococcus phage ACG-2014h</name>
    <dbReference type="NCBI Taxonomy" id="1340810"/>
    <lineage>
        <taxon>Viruses</taxon>
        <taxon>Duplodnaviria</taxon>
        <taxon>Heunggongvirae</taxon>
        <taxon>Uroviricota</taxon>
        <taxon>Caudoviricetes</taxon>
        <taxon>Pantevenvirales</taxon>
        <taxon>Kyanoviridae</taxon>
        <taxon>Sedonavirus</taxon>
        <taxon>Sedonavirus tusconh</taxon>
    </lineage>
</organism>
<dbReference type="Gene3D" id="2.60.120.620">
    <property type="entry name" value="q2cbj1_9rhob like domain"/>
    <property type="match status" value="1"/>
</dbReference>
<dbReference type="Proteomes" id="UP000018808">
    <property type="component" value="Segment"/>
</dbReference>
<keyword evidence="1" id="KW-0255">Endonuclease</keyword>
<protein>
    <submittedName>
        <fullName evidence="1">DNA endonuclease V</fullName>
    </submittedName>
</protein>
<proteinExistence type="predicted"/>
<accession>V5USB5</accession>
<reference evidence="1 2" key="1">
    <citation type="journal article" date="2014" name="Nature">
        <title>Viral tagging reveals discrete populations in Synechococcus viral genome sequence space.</title>
        <authorList>
            <person name="Deng L."/>
            <person name="Ignacio Espinoza J.C."/>
            <person name="Gregory A.C."/>
            <person name="Poulos B.T."/>
            <person name="Weitz J.S."/>
            <person name="Hugenholtz P."/>
            <person name="Sullivan M.B."/>
        </authorList>
    </citation>
    <scope>NUCLEOTIDE SEQUENCE [LARGE SCALE GENOMIC DNA]</scope>
</reference>
<dbReference type="OrthoDB" id="21502at10239"/>
<dbReference type="GeneID" id="18504710"/>
<gene>
    <name evidence="1" type="ORF">S-MbCM7_134</name>
</gene>
<name>V5USB5_9CAUD</name>
<keyword evidence="2" id="KW-1185">Reference proteome</keyword>
<evidence type="ECO:0000313" key="2">
    <source>
        <dbReference type="Proteomes" id="UP000018808"/>
    </source>
</evidence>
<dbReference type="RefSeq" id="YP_009008268.1">
    <property type="nucleotide sequence ID" value="NC_023587.1"/>
</dbReference>
<keyword evidence="1" id="KW-0378">Hydrolase</keyword>
<sequence length="198" mass="23083">MEWNFRKDITLQSTDKNSLFDYGFNVMLFSDYEGERSFNEDTLTHFMGPAVFMMQDFTEEEQTYRARLDMTVYAGKELHMHPPHVDLPTRNTTAILYLNESDAPTVVFNERAINVDDMDKRERSINTDYLKLKYGDYDYDRLTVKKKIDPKPNRVLFFAGDHIHTGHSPTTVKNRVLLNCNFGPKEVLKLSSSLPAHM</sequence>
<evidence type="ECO:0000313" key="1">
    <source>
        <dbReference type="EMBL" id="AHB80548.1"/>
    </source>
</evidence>
<dbReference type="EMBL" id="KF156338">
    <property type="protein sequence ID" value="AHB80548.1"/>
    <property type="molecule type" value="Genomic_DNA"/>
</dbReference>
<dbReference type="GO" id="GO:0004519">
    <property type="term" value="F:endonuclease activity"/>
    <property type="evidence" value="ECO:0007669"/>
    <property type="project" value="UniProtKB-KW"/>
</dbReference>